<evidence type="ECO:0000313" key="2">
    <source>
        <dbReference type="Proteomes" id="UP000515733"/>
    </source>
</evidence>
<name>A0A6S6XXE0_9PROT</name>
<dbReference type="EMBL" id="LR778301">
    <property type="protein sequence ID" value="CAB1369634.1"/>
    <property type="molecule type" value="Genomic_DNA"/>
</dbReference>
<organism evidence="1 2">
    <name type="scientific">Denitratisoma oestradiolicum</name>
    <dbReference type="NCBI Taxonomy" id="311182"/>
    <lineage>
        <taxon>Bacteria</taxon>
        <taxon>Pseudomonadati</taxon>
        <taxon>Pseudomonadota</taxon>
        <taxon>Betaproteobacteria</taxon>
        <taxon>Nitrosomonadales</taxon>
        <taxon>Sterolibacteriaceae</taxon>
        <taxon>Denitratisoma</taxon>
    </lineage>
</organism>
<gene>
    <name evidence="1" type="ORF">DENOEST_2469</name>
</gene>
<dbReference type="OrthoDB" id="9151440at2"/>
<dbReference type="Proteomes" id="UP000515733">
    <property type="component" value="Chromosome"/>
</dbReference>
<dbReference type="AlphaFoldDB" id="A0A6S6XXE0"/>
<keyword evidence="2" id="KW-1185">Reference proteome</keyword>
<sequence length="179" mass="18895">MNKATQPDGLEPPATDPAPMTPAKGFLVLMALVVVIAAFLVLSHTIGVTETWAAFLFLLYWAGIDHADFGKLPAAIVGGVMGLLMVYLMQQAPLWLGTTTGGAVLLGTVLLLVYCQIMGWLPIAVNMMTMLYLTVGSAPVIQAAFQLPGTLAALALSVTYFAGLVWVGSQVQKMRSAKA</sequence>
<accession>A0A6S6XXE0</accession>
<evidence type="ECO:0008006" key="3">
    <source>
        <dbReference type="Google" id="ProtNLM"/>
    </source>
</evidence>
<proteinExistence type="predicted"/>
<dbReference type="KEGG" id="doe:DENOEST_2469"/>
<dbReference type="RefSeq" id="WP_145771236.1">
    <property type="nucleotide sequence ID" value="NZ_LR778301.1"/>
</dbReference>
<evidence type="ECO:0000313" key="1">
    <source>
        <dbReference type="EMBL" id="CAB1369634.1"/>
    </source>
</evidence>
<reference evidence="1 2" key="1">
    <citation type="submission" date="2020-03" db="EMBL/GenBank/DDBJ databases">
        <authorList>
            <consortium name="Genoscope - CEA"/>
            <person name="William W."/>
        </authorList>
    </citation>
    <scope>NUCLEOTIDE SEQUENCE [LARGE SCALE GENOMIC DNA]</scope>
    <source>
        <strain evidence="2">DSM 16959</strain>
    </source>
</reference>
<protein>
    <recommendedName>
        <fullName evidence="3">DUF1097 domain-containing protein</fullName>
    </recommendedName>
</protein>